<keyword evidence="1 3" id="KW-0238">DNA-binding</keyword>
<organism evidence="6 7">
    <name type="scientific">Desulforudis audaxviator (strain MP104C)</name>
    <dbReference type="NCBI Taxonomy" id="477974"/>
    <lineage>
        <taxon>Bacteria</taxon>
        <taxon>Bacillati</taxon>
        <taxon>Bacillota</taxon>
        <taxon>Clostridia</taxon>
        <taxon>Thermoanaerobacterales</taxon>
        <taxon>Candidatus Desulforudaceae</taxon>
        <taxon>Candidatus Desulforudis</taxon>
    </lineage>
</organism>
<evidence type="ECO:0000256" key="1">
    <source>
        <dbReference type="ARBA" id="ARBA00023125"/>
    </source>
</evidence>
<dbReference type="HOGENOM" id="CLU_048975_1_0_9"/>
<dbReference type="RefSeq" id="WP_012301716.1">
    <property type="nucleotide sequence ID" value="NC_010424.1"/>
</dbReference>
<dbReference type="PANTHER" id="PTHR41251:SF1">
    <property type="entry name" value="NON-HOMOLOGOUS END JOINING PROTEIN KU"/>
    <property type="match status" value="1"/>
</dbReference>
<feature type="compositionally biased region" description="Basic and acidic residues" evidence="4">
    <location>
        <begin position="253"/>
        <end position="267"/>
    </location>
</feature>
<dbReference type="InterPro" id="IPR009187">
    <property type="entry name" value="Prok_Ku"/>
</dbReference>
<dbReference type="Pfam" id="PF02735">
    <property type="entry name" value="Ku"/>
    <property type="match status" value="1"/>
</dbReference>
<evidence type="ECO:0000259" key="5">
    <source>
        <dbReference type="SMART" id="SM00559"/>
    </source>
</evidence>
<dbReference type="InterPro" id="IPR006164">
    <property type="entry name" value="DNA_bd_Ku70/Ku80"/>
</dbReference>
<dbReference type="HAMAP" id="MF_01875">
    <property type="entry name" value="Prokaryotic_Ku"/>
    <property type="match status" value="1"/>
</dbReference>
<keyword evidence="2 3" id="KW-0233">DNA recombination</keyword>
<protein>
    <recommendedName>
        <fullName evidence="3">Non-homologous end joining protein Ku</fullName>
    </recommendedName>
</protein>
<keyword evidence="7" id="KW-1185">Reference proteome</keyword>
<feature type="region of interest" description="Disordered" evidence="4">
    <location>
        <begin position="251"/>
        <end position="283"/>
    </location>
</feature>
<dbReference type="FunFam" id="2.40.290.10:FF:000004">
    <property type="entry name" value="Non-homologous end joining protein Ku"/>
    <property type="match status" value="1"/>
</dbReference>
<reference evidence="7" key="1">
    <citation type="submission" date="2007-10" db="EMBL/GenBank/DDBJ databases">
        <title>Complete sequence of chromosome of Desulforudis audaxviator MP104C.</title>
        <authorList>
            <person name="Copeland A."/>
            <person name="Lucas S."/>
            <person name="Lapidus A."/>
            <person name="Barry K."/>
            <person name="Glavina del Rio T."/>
            <person name="Dalin E."/>
            <person name="Tice H."/>
            <person name="Bruce D."/>
            <person name="Pitluck S."/>
            <person name="Lowry S.R."/>
            <person name="Larimer F."/>
            <person name="Land M.L."/>
            <person name="Hauser L."/>
            <person name="Kyrpides N."/>
            <person name="Ivanova N.N."/>
            <person name="Richardson P."/>
        </authorList>
    </citation>
    <scope>NUCLEOTIDE SEQUENCE [LARGE SCALE GENOMIC DNA]</scope>
    <source>
        <strain evidence="7">MP104C</strain>
    </source>
</reference>
<dbReference type="PIRSF" id="PIRSF006493">
    <property type="entry name" value="Prok_Ku"/>
    <property type="match status" value="1"/>
</dbReference>
<proteinExistence type="inferred from homology"/>
<gene>
    <name evidence="3" type="primary">ku</name>
    <name evidence="6" type="ordered locus">Daud_0594</name>
</gene>
<evidence type="ECO:0000256" key="4">
    <source>
        <dbReference type="SAM" id="MobiDB-lite"/>
    </source>
</evidence>
<accession>B1I270</accession>
<name>B1I270_DESAP</name>
<evidence type="ECO:0000313" key="7">
    <source>
        <dbReference type="Proteomes" id="UP000008544"/>
    </source>
</evidence>
<reference evidence="6 7" key="2">
    <citation type="journal article" date="2008" name="Science">
        <title>Environmental genomics reveals a single-species ecosystem deep within Earth.</title>
        <authorList>
            <person name="Chivian D."/>
            <person name="Brodie E.L."/>
            <person name="Alm E.J."/>
            <person name="Culley D.E."/>
            <person name="Dehal P.S."/>
            <person name="Desantis T.Z."/>
            <person name="Gihring T.M."/>
            <person name="Lapidus A."/>
            <person name="Lin L.H."/>
            <person name="Lowry S.R."/>
            <person name="Moser D.P."/>
            <person name="Richardson P.M."/>
            <person name="Southam G."/>
            <person name="Wanger G."/>
            <person name="Pratt L.M."/>
            <person name="Andersen G.L."/>
            <person name="Hazen T.C."/>
            <person name="Brockman F.J."/>
            <person name="Arkin A.P."/>
            <person name="Onstott T.C."/>
        </authorList>
    </citation>
    <scope>NUCLEOTIDE SEQUENCE [LARGE SCALE GENOMIC DNA]</scope>
    <source>
        <strain evidence="6 7">MP104C</strain>
    </source>
</reference>
<sequence>MRPIWKGAVTFGLVYIPVKLYPATERRDIKFNYLHERCHTPIRYRKFCPHCEAEVPAQEIVRGYEYEKGRYVVLTEEELENLPTGGAGNISLLDFVPIEEIDPVYYDRSYYLSPAEGGEKVYSLLREALEKSGRVGVARVSIRTKESLAVLRVSGPALQMSTMYYPDEVRSPALLPELGAGVNLHANEVKMALNLVESLAGTFEPEKYRDERREAVSEIIRAKVAGETVVTAPPARPEKVVDLMEALKASIEQARKERGTKKAEGKRTRTKRPRPPAGDAAHP</sequence>
<dbReference type="EMBL" id="CP000860">
    <property type="protein sequence ID" value="ACA59128.1"/>
    <property type="molecule type" value="Genomic_DNA"/>
</dbReference>
<dbReference type="OrthoDB" id="9795084at2"/>
<keyword evidence="3" id="KW-0227">DNA damage</keyword>
<comment type="similarity">
    <text evidence="3">Belongs to the prokaryotic Ku family.</text>
</comment>
<comment type="subunit">
    <text evidence="3">Homodimer. Interacts with LigD.</text>
</comment>
<keyword evidence="3" id="KW-0234">DNA repair</keyword>
<dbReference type="eggNOG" id="COG1273">
    <property type="taxonomic scope" value="Bacteria"/>
</dbReference>
<dbReference type="STRING" id="477974.Daud_0594"/>
<comment type="function">
    <text evidence="3">With LigD forms a non-homologous end joining (NHEJ) DNA repair enzyme, which repairs dsDNA breaks with reduced fidelity. Binds linear dsDNA with 5'- and 3'- overhangs but not closed circular dsDNA nor ssDNA. Recruits and stimulates the ligase activity of LigD.</text>
</comment>
<evidence type="ECO:0000313" key="6">
    <source>
        <dbReference type="EMBL" id="ACA59128.1"/>
    </source>
</evidence>
<dbReference type="GO" id="GO:0006303">
    <property type="term" value="P:double-strand break repair via nonhomologous end joining"/>
    <property type="evidence" value="ECO:0007669"/>
    <property type="project" value="UniProtKB-UniRule"/>
</dbReference>
<dbReference type="SUPFAM" id="SSF100939">
    <property type="entry name" value="SPOC domain-like"/>
    <property type="match status" value="1"/>
</dbReference>
<dbReference type="InterPro" id="IPR016194">
    <property type="entry name" value="SPOC-like_C_dom_sf"/>
</dbReference>
<dbReference type="GO" id="GO:0003690">
    <property type="term" value="F:double-stranded DNA binding"/>
    <property type="evidence" value="ECO:0007669"/>
    <property type="project" value="UniProtKB-UniRule"/>
</dbReference>
<dbReference type="PANTHER" id="PTHR41251">
    <property type="entry name" value="NON-HOMOLOGOUS END JOINING PROTEIN KU"/>
    <property type="match status" value="1"/>
</dbReference>
<dbReference type="KEGG" id="dau:Daud_0594"/>
<dbReference type="NCBIfam" id="TIGR02772">
    <property type="entry name" value="Ku_bact"/>
    <property type="match status" value="1"/>
</dbReference>
<dbReference type="SMART" id="SM00559">
    <property type="entry name" value="Ku78"/>
    <property type="match status" value="1"/>
</dbReference>
<dbReference type="Gene3D" id="2.40.290.10">
    <property type="match status" value="1"/>
</dbReference>
<feature type="domain" description="Ku" evidence="5">
    <location>
        <begin position="52"/>
        <end position="180"/>
    </location>
</feature>
<dbReference type="Proteomes" id="UP000008544">
    <property type="component" value="Chromosome"/>
</dbReference>
<evidence type="ECO:0000256" key="2">
    <source>
        <dbReference type="ARBA" id="ARBA00023172"/>
    </source>
</evidence>
<dbReference type="CDD" id="cd00789">
    <property type="entry name" value="KU_like"/>
    <property type="match status" value="1"/>
</dbReference>
<dbReference type="GO" id="GO:0006310">
    <property type="term" value="P:DNA recombination"/>
    <property type="evidence" value="ECO:0007669"/>
    <property type="project" value="UniProtKB-KW"/>
</dbReference>
<evidence type="ECO:0000256" key="3">
    <source>
        <dbReference type="HAMAP-Rule" id="MF_01875"/>
    </source>
</evidence>
<dbReference type="AlphaFoldDB" id="B1I270"/>